<dbReference type="Pfam" id="PF00877">
    <property type="entry name" value="NLPC_P60"/>
    <property type="match status" value="1"/>
</dbReference>
<dbReference type="InterPro" id="IPR057812">
    <property type="entry name" value="SH3_YKFC_2nd"/>
</dbReference>
<dbReference type="GO" id="GO:0006508">
    <property type="term" value="P:proteolysis"/>
    <property type="evidence" value="ECO:0007669"/>
    <property type="project" value="UniProtKB-KW"/>
</dbReference>
<dbReference type="PROSITE" id="PS51935">
    <property type="entry name" value="NLPC_P60"/>
    <property type="match status" value="1"/>
</dbReference>
<organism evidence="8 9">
    <name type="scientific">Sporosarcina limicola</name>
    <dbReference type="NCBI Taxonomy" id="34101"/>
    <lineage>
        <taxon>Bacteria</taxon>
        <taxon>Bacillati</taxon>
        <taxon>Bacillota</taxon>
        <taxon>Bacilli</taxon>
        <taxon>Bacillales</taxon>
        <taxon>Caryophanaceae</taxon>
        <taxon>Sporosarcina</taxon>
    </lineage>
</organism>
<feature type="domain" description="NlpC/P60" evidence="7">
    <location>
        <begin position="389"/>
        <end position="513"/>
    </location>
</feature>
<keyword evidence="2" id="KW-0645">Protease</keyword>
<dbReference type="PROSITE" id="PS51272">
    <property type="entry name" value="SLH"/>
    <property type="match status" value="3"/>
</dbReference>
<comment type="similarity">
    <text evidence="1">Belongs to the peptidase C40 family.</text>
</comment>
<evidence type="ECO:0000313" key="9">
    <source>
        <dbReference type="Proteomes" id="UP000658225"/>
    </source>
</evidence>
<evidence type="ECO:0000313" key="8">
    <source>
        <dbReference type="EMBL" id="MBE1555358.1"/>
    </source>
</evidence>
<dbReference type="SUPFAM" id="SSF54001">
    <property type="entry name" value="Cysteine proteinases"/>
    <property type="match status" value="1"/>
</dbReference>
<proteinExistence type="inferred from homology"/>
<feature type="domain" description="SLH" evidence="6">
    <location>
        <begin position="85"/>
        <end position="148"/>
    </location>
</feature>
<dbReference type="PANTHER" id="PTHR47053:SF3">
    <property type="entry name" value="GAMMA-D-GLUTAMYL-L-LYSINE DIPEPTIDYL-PEPTIDASE"/>
    <property type="match status" value="1"/>
</dbReference>
<dbReference type="EMBL" id="JADBEL010000013">
    <property type="protein sequence ID" value="MBE1555358.1"/>
    <property type="molecule type" value="Genomic_DNA"/>
</dbReference>
<keyword evidence="9" id="KW-1185">Reference proteome</keyword>
<dbReference type="Proteomes" id="UP000658225">
    <property type="component" value="Unassembled WGS sequence"/>
</dbReference>
<feature type="domain" description="SLH" evidence="6">
    <location>
        <begin position="149"/>
        <end position="207"/>
    </location>
</feature>
<dbReference type="RefSeq" id="WP_192599092.1">
    <property type="nucleotide sequence ID" value="NZ_JADBEL010000013.1"/>
</dbReference>
<accession>A0A927MK14</accession>
<dbReference type="GO" id="GO:0008234">
    <property type="term" value="F:cysteine-type peptidase activity"/>
    <property type="evidence" value="ECO:0007669"/>
    <property type="project" value="UniProtKB-KW"/>
</dbReference>
<dbReference type="InterPro" id="IPR001119">
    <property type="entry name" value="SLH_dom"/>
</dbReference>
<evidence type="ECO:0000259" key="7">
    <source>
        <dbReference type="PROSITE" id="PS51935"/>
    </source>
</evidence>
<evidence type="ECO:0000256" key="5">
    <source>
        <dbReference type="SAM" id="SignalP"/>
    </source>
</evidence>
<feature type="domain" description="SLH" evidence="6">
    <location>
        <begin position="24"/>
        <end position="84"/>
    </location>
</feature>
<dbReference type="Gene3D" id="2.30.30.40">
    <property type="entry name" value="SH3 Domains"/>
    <property type="match status" value="2"/>
</dbReference>
<keyword evidence="4" id="KW-0788">Thiol protease</keyword>
<keyword evidence="3 8" id="KW-0378">Hydrolase</keyword>
<keyword evidence="5" id="KW-0732">Signal</keyword>
<reference evidence="8" key="1">
    <citation type="submission" date="2020-10" db="EMBL/GenBank/DDBJ databases">
        <title>Genomic Encyclopedia of Type Strains, Phase IV (KMG-IV): sequencing the most valuable type-strain genomes for metagenomic binning, comparative biology and taxonomic classification.</title>
        <authorList>
            <person name="Goeker M."/>
        </authorList>
    </citation>
    <scope>NUCLEOTIDE SEQUENCE</scope>
    <source>
        <strain evidence="8">DSM 13886</strain>
    </source>
</reference>
<feature type="chain" id="PRO_5037671200" evidence="5">
    <location>
        <begin position="25"/>
        <end position="514"/>
    </location>
</feature>
<protein>
    <submittedName>
        <fullName evidence="8">Cell wall-associated NlpC family hydrolase</fullName>
    </submittedName>
</protein>
<dbReference type="InterPro" id="IPR000064">
    <property type="entry name" value="NLP_P60_dom"/>
</dbReference>
<evidence type="ECO:0000256" key="2">
    <source>
        <dbReference type="ARBA" id="ARBA00022670"/>
    </source>
</evidence>
<dbReference type="Gene3D" id="3.90.1720.10">
    <property type="entry name" value="endopeptidase domain like (from Nostoc punctiforme)"/>
    <property type="match status" value="1"/>
</dbReference>
<dbReference type="Pfam" id="PF00395">
    <property type="entry name" value="SLH"/>
    <property type="match status" value="3"/>
</dbReference>
<dbReference type="InterPro" id="IPR038765">
    <property type="entry name" value="Papain-like_cys_pep_sf"/>
</dbReference>
<dbReference type="Pfam" id="PF23795">
    <property type="entry name" value="SH3_YKFC_2nd"/>
    <property type="match status" value="1"/>
</dbReference>
<name>A0A927MK14_9BACL</name>
<comment type="caution">
    <text evidence="8">The sequence shown here is derived from an EMBL/GenBank/DDBJ whole genome shotgun (WGS) entry which is preliminary data.</text>
</comment>
<dbReference type="PANTHER" id="PTHR47053">
    <property type="entry name" value="MUREIN DD-ENDOPEPTIDASE MEPH-RELATED"/>
    <property type="match status" value="1"/>
</dbReference>
<evidence type="ECO:0000256" key="3">
    <source>
        <dbReference type="ARBA" id="ARBA00022801"/>
    </source>
</evidence>
<dbReference type="InterPro" id="IPR051202">
    <property type="entry name" value="Peptidase_C40"/>
</dbReference>
<evidence type="ECO:0000256" key="4">
    <source>
        <dbReference type="ARBA" id="ARBA00022807"/>
    </source>
</evidence>
<evidence type="ECO:0000259" key="6">
    <source>
        <dbReference type="PROSITE" id="PS51272"/>
    </source>
</evidence>
<gene>
    <name evidence="8" type="ORF">H4683_002463</name>
</gene>
<sequence>MTKKLLPYLLAILLVFTTFGTALAAPLFKDVGDNYWAKAELDFLIKRGIIIGNSTANFGVNEEIRRLEASEMLIKALKLDTNNRPALNFIDIKQGEPGYAIISTIVDEGIMNGTAEGEFKPNDNLTRAQMAAILARAFDLKGSSASDFRDVSAKHWASSFIKTLSANEITTGYSDNTYKPAASITRAQFSVFLARILNPDFKQPIACYKPDNSKIQTVNVAVTTLWKEPNKARTVDRPSTTNVVDIAKWTKNMTLQQKQGLVGKIETQALYGQEVVILKSSGDWVQIAVKEQTSPKNKAGYPGWVPKAHITESYPNYKDCKVAIISTPTAPLYNDAKTTSEFMDISFNTSLPVIKDEAGWLHVQTPADGVKFIRKQDVEIYKNKAAIPKPTQKDIIDTAKKFTGLAYLWAGTSGFGLDCSGFTYSVYKQHGIAIPRDSTVQAVNGTPVLLKNLQPGDLLFFAHQKGKGPVHHVGMYIGNGQMIHSPNPKKSVEIISINTAAYKSEFSGARRYLK</sequence>
<evidence type="ECO:0000256" key="1">
    <source>
        <dbReference type="ARBA" id="ARBA00007074"/>
    </source>
</evidence>
<dbReference type="AlphaFoldDB" id="A0A927MK14"/>
<feature type="signal peptide" evidence="5">
    <location>
        <begin position="1"/>
        <end position="24"/>
    </location>
</feature>